<dbReference type="InterPro" id="IPR016024">
    <property type="entry name" value="ARM-type_fold"/>
</dbReference>
<name>A0A5E4D1C7_MARMO</name>
<accession>A0A5E4D1C7</accession>
<organism evidence="1 2">
    <name type="scientific">Marmota monax</name>
    <name type="common">Woodchuck</name>
    <dbReference type="NCBI Taxonomy" id="9995"/>
    <lineage>
        <taxon>Eukaryota</taxon>
        <taxon>Metazoa</taxon>
        <taxon>Chordata</taxon>
        <taxon>Craniata</taxon>
        <taxon>Vertebrata</taxon>
        <taxon>Euteleostomi</taxon>
        <taxon>Mammalia</taxon>
        <taxon>Eutheria</taxon>
        <taxon>Euarchontoglires</taxon>
        <taxon>Glires</taxon>
        <taxon>Rodentia</taxon>
        <taxon>Sciuromorpha</taxon>
        <taxon>Sciuridae</taxon>
        <taxon>Xerinae</taxon>
        <taxon>Marmotini</taxon>
        <taxon>Marmota</taxon>
    </lineage>
</organism>
<comment type="caution">
    <text evidence="1">The sequence shown here is derived from an EMBL/GenBank/DDBJ whole genome shotgun (WGS) entry which is preliminary data.</text>
</comment>
<protein>
    <recommendedName>
        <fullName evidence="3">Armadillo repeat-containing domain-containing protein</fullName>
    </recommendedName>
</protein>
<keyword evidence="2" id="KW-1185">Reference proteome</keyword>
<evidence type="ECO:0000313" key="2">
    <source>
        <dbReference type="Proteomes" id="UP000335636"/>
    </source>
</evidence>
<dbReference type="SUPFAM" id="SSF48371">
    <property type="entry name" value="ARM repeat"/>
    <property type="match status" value="1"/>
</dbReference>
<dbReference type="EMBL" id="CABDUW010002487">
    <property type="protein sequence ID" value="VTJ87019.1"/>
    <property type="molecule type" value="Genomic_DNA"/>
</dbReference>
<reference evidence="1" key="1">
    <citation type="submission" date="2019-04" db="EMBL/GenBank/DDBJ databases">
        <authorList>
            <person name="Alioto T."/>
            <person name="Alioto T."/>
        </authorList>
    </citation>
    <scope>NUCLEOTIDE SEQUENCE [LARGE SCALE GENOMIC DNA]</scope>
</reference>
<dbReference type="Proteomes" id="UP000335636">
    <property type="component" value="Unassembled WGS sequence"/>
</dbReference>
<feature type="non-terminal residue" evidence="1">
    <location>
        <position position="1"/>
    </location>
</feature>
<proteinExistence type="predicted"/>
<evidence type="ECO:0008006" key="3">
    <source>
        <dbReference type="Google" id="ProtNLM"/>
    </source>
</evidence>
<dbReference type="Gene3D" id="1.25.10.10">
    <property type="entry name" value="Leucine-rich Repeat Variant"/>
    <property type="match status" value="1"/>
</dbReference>
<dbReference type="AlphaFoldDB" id="A0A5E4D1C7"/>
<sequence>LTAELLRLLCAEPQVKEQVKLYEGIPVLLSLLHSDHLKLLWSVVWILVQVCEDPETSVEIRTWGGIKQLLHILRG</sequence>
<evidence type="ECO:0000313" key="1">
    <source>
        <dbReference type="EMBL" id="VTJ87019.1"/>
    </source>
</evidence>
<gene>
    <name evidence="1" type="ORF">MONAX_5E045101</name>
</gene>
<dbReference type="InterPro" id="IPR011989">
    <property type="entry name" value="ARM-like"/>
</dbReference>